<dbReference type="Pfam" id="PF00440">
    <property type="entry name" value="TetR_N"/>
    <property type="match status" value="1"/>
</dbReference>
<evidence type="ECO:0000256" key="1">
    <source>
        <dbReference type="ARBA" id="ARBA00023015"/>
    </source>
</evidence>
<reference evidence="6 7" key="1">
    <citation type="submission" date="2006-02" db="EMBL/GenBank/DDBJ databases">
        <authorList>
            <person name="Pinhassi J."/>
            <person name="Pedros-Alio C."/>
            <person name="Ferriera S."/>
            <person name="Johnson J."/>
            <person name="Kravitz S."/>
            <person name="Halpern A."/>
            <person name="Remington K."/>
            <person name="Beeson K."/>
            <person name="Tran B."/>
            <person name="Rogers Y.-H."/>
            <person name="Friedman R."/>
            <person name="Venter J.C."/>
        </authorList>
    </citation>
    <scope>NUCLEOTIDE SEQUENCE [LARGE SCALE GENOMIC DNA]</scope>
    <source>
        <strain evidence="6 7">MED92</strain>
    </source>
</reference>
<gene>
    <name evidence="6" type="ORF">MED92_00060</name>
</gene>
<dbReference type="PANTHER" id="PTHR30055">
    <property type="entry name" value="HTH-TYPE TRANSCRIPTIONAL REGULATOR RUTR"/>
    <property type="match status" value="1"/>
</dbReference>
<protein>
    <submittedName>
        <fullName evidence="6">Transcriptional regulatory protein</fullName>
    </submittedName>
</protein>
<feature type="DNA-binding region" description="H-T-H motif" evidence="4">
    <location>
        <begin position="32"/>
        <end position="51"/>
    </location>
</feature>
<dbReference type="GO" id="GO:0000976">
    <property type="term" value="F:transcription cis-regulatory region binding"/>
    <property type="evidence" value="ECO:0007669"/>
    <property type="project" value="TreeGrafter"/>
</dbReference>
<dbReference type="EMBL" id="AAOW01000036">
    <property type="protein sequence ID" value="EAR59703.1"/>
    <property type="molecule type" value="Genomic_DNA"/>
</dbReference>
<keyword evidence="2 4" id="KW-0238">DNA-binding</keyword>
<dbReference type="Gene3D" id="1.10.357.10">
    <property type="entry name" value="Tetracycline Repressor, domain 2"/>
    <property type="match status" value="1"/>
</dbReference>
<evidence type="ECO:0000313" key="7">
    <source>
        <dbReference type="Proteomes" id="UP000002171"/>
    </source>
</evidence>
<evidence type="ECO:0000313" key="6">
    <source>
        <dbReference type="EMBL" id="EAR59703.1"/>
    </source>
</evidence>
<dbReference type="PROSITE" id="PS50977">
    <property type="entry name" value="HTH_TETR_2"/>
    <property type="match status" value="1"/>
</dbReference>
<organism evidence="6 7">
    <name type="scientific">Neptuniibacter caesariensis</name>
    <dbReference type="NCBI Taxonomy" id="207954"/>
    <lineage>
        <taxon>Bacteria</taxon>
        <taxon>Pseudomonadati</taxon>
        <taxon>Pseudomonadota</taxon>
        <taxon>Gammaproteobacteria</taxon>
        <taxon>Oceanospirillales</taxon>
        <taxon>Oceanospirillaceae</taxon>
        <taxon>Neptuniibacter</taxon>
    </lineage>
</organism>
<dbReference type="FunFam" id="1.10.10.60:FF:000141">
    <property type="entry name" value="TetR family transcriptional regulator"/>
    <property type="match status" value="1"/>
</dbReference>
<dbReference type="InterPro" id="IPR050109">
    <property type="entry name" value="HTH-type_TetR-like_transc_reg"/>
</dbReference>
<proteinExistence type="predicted"/>
<comment type="caution">
    <text evidence="6">The sequence shown here is derived from an EMBL/GenBank/DDBJ whole genome shotgun (WGS) entry which is preliminary data.</text>
</comment>
<evidence type="ECO:0000256" key="4">
    <source>
        <dbReference type="PROSITE-ProRule" id="PRU00335"/>
    </source>
</evidence>
<dbReference type="Proteomes" id="UP000002171">
    <property type="component" value="Unassembled WGS sequence"/>
</dbReference>
<keyword evidence="3" id="KW-0804">Transcription</keyword>
<keyword evidence="1" id="KW-0805">Transcription regulation</keyword>
<dbReference type="RefSeq" id="WP_007023051.1">
    <property type="nucleotide sequence ID" value="NZ_CH724129.1"/>
</dbReference>
<dbReference type="InterPro" id="IPR039536">
    <property type="entry name" value="TetR_C_Proteobacteria"/>
</dbReference>
<evidence type="ECO:0000259" key="5">
    <source>
        <dbReference type="PROSITE" id="PS50977"/>
    </source>
</evidence>
<evidence type="ECO:0000256" key="2">
    <source>
        <dbReference type="ARBA" id="ARBA00023125"/>
    </source>
</evidence>
<dbReference type="Pfam" id="PF14246">
    <property type="entry name" value="TetR_C_7"/>
    <property type="match status" value="1"/>
</dbReference>
<dbReference type="PANTHER" id="PTHR30055:SF146">
    <property type="entry name" value="HTH-TYPE TRANSCRIPTIONAL DUAL REGULATOR CECR"/>
    <property type="match status" value="1"/>
</dbReference>
<dbReference type="OrthoDB" id="116240at2"/>
<dbReference type="InterPro" id="IPR001647">
    <property type="entry name" value="HTH_TetR"/>
</dbReference>
<sequence length="196" mass="22228">MSKVQQNKEKKKQAILEAAQRVFISEGFVQASMDEIAKRSSVTKQTVYRYFPSKAELFEATLRKMGEVTHGGFSPYLELANTEEALTGFAKEFIEAHLCDEHLATLKLLINESSQAPELTSRFYSVGPDNTHNQLSRFFEERFNSDNPESLVSLWTAMLLSQRTGVLLGKEKPNTQQIEQHAWDATQFLLAAIPLR</sequence>
<feature type="domain" description="HTH tetR-type" evidence="5">
    <location>
        <begin position="9"/>
        <end position="69"/>
    </location>
</feature>
<dbReference type="InterPro" id="IPR009057">
    <property type="entry name" value="Homeodomain-like_sf"/>
</dbReference>
<evidence type="ECO:0000256" key="3">
    <source>
        <dbReference type="ARBA" id="ARBA00023163"/>
    </source>
</evidence>
<keyword evidence="7" id="KW-1185">Reference proteome</keyword>
<name>A0A7U8C1B3_NEPCE</name>
<dbReference type="PRINTS" id="PR00455">
    <property type="entry name" value="HTHTETR"/>
</dbReference>
<dbReference type="SUPFAM" id="SSF46689">
    <property type="entry name" value="Homeodomain-like"/>
    <property type="match status" value="1"/>
</dbReference>
<dbReference type="AlphaFoldDB" id="A0A7U8C1B3"/>
<accession>A0A7U8C1B3</accession>
<dbReference type="GO" id="GO:0003700">
    <property type="term" value="F:DNA-binding transcription factor activity"/>
    <property type="evidence" value="ECO:0007669"/>
    <property type="project" value="TreeGrafter"/>
</dbReference>